<dbReference type="AlphaFoldDB" id="A0AA38IRP9"/>
<name>A0AA38IRP9_9CUCU</name>
<evidence type="ECO:0000313" key="2">
    <source>
        <dbReference type="Proteomes" id="UP001168821"/>
    </source>
</evidence>
<accession>A0AA38IRP9</accession>
<reference evidence="1" key="1">
    <citation type="journal article" date="2023" name="G3 (Bethesda)">
        <title>Whole genome assemblies of Zophobas morio and Tenebrio molitor.</title>
        <authorList>
            <person name="Kaur S."/>
            <person name="Stinson S.A."/>
            <person name="diCenzo G.C."/>
        </authorList>
    </citation>
    <scope>NUCLEOTIDE SEQUENCE</scope>
    <source>
        <strain evidence="1">QUZm001</strain>
    </source>
</reference>
<comment type="caution">
    <text evidence="1">The sequence shown here is derived from an EMBL/GenBank/DDBJ whole genome shotgun (WGS) entry which is preliminary data.</text>
</comment>
<proteinExistence type="predicted"/>
<sequence length="114" mass="12931">MRVYLAVAVDGYAFNCSPVCTLQDAFEMRRNCPWQAFDGCTLIIIAEDYLELPEIRGMHSTIHCSIVNKLILGIQISVSVRKAPVRAPGDMQERKLNSTTVGSWQRKQDYFYVA</sequence>
<keyword evidence="2" id="KW-1185">Reference proteome</keyword>
<dbReference type="EMBL" id="JALNTZ010000002">
    <property type="protein sequence ID" value="KAJ3660121.1"/>
    <property type="molecule type" value="Genomic_DNA"/>
</dbReference>
<organism evidence="1 2">
    <name type="scientific">Zophobas morio</name>
    <dbReference type="NCBI Taxonomy" id="2755281"/>
    <lineage>
        <taxon>Eukaryota</taxon>
        <taxon>Metazoa</taxon>
        <taxon>Ecdysozoa</taxon>
        <taxon>Arthropoda</taxon>
        <taxon>Hexapoda</taxon>
        <taxon>Insecta</taxon>
        <taxon>Pterygota</taxon>
        <taxon>Neoptera</taxon>
        <taxon>Endopterygota</taxon>
        <taxon>Coleoptera</taxon>
        <taxon>Polyphaga</taxon>
        <taxon>Cucujiformia</taxon>
        <taxon>Tenebrionidae</taxon>
        <taxon>Zophobas</taxon>
    </lineage>
</organism>
<evidence type="ECO:0000313" key="1">
    <source>
        <dbReference type="EMBL" id="KAJ3660121.1"/>
    </source>
</evidence>
<gene>
    <name evidence="1" type="ORF">Zmor_004591</name>
</gene>
<protein>
    <submittedName>
        <fullName evidence="1">Uncharacterized protein</fullName>
    </submittedName>
</protein>
<dbReference type="Proteomes" id="UP001168821">
    <property type="component" value="Unassembled WGS sequence"/>
</dbReference>